<keyword evidence="2" id="KW-0647">Proteasome</keyword>
<evidence type="ECO:0000256" key="2">
    <source>
        <dbReference type="ARBA" id="ARBA00022942"/>
    </source>
</evidence>
<dbReference type="Pfam" id="PF01399">
    <property type="entry name" value="PCI"/>
    <property type="match status" value="1"/>
</dbReference>
<dbReference type="Pfam" id="PF22037">
    <property type="entry name" value="PSD13_N"/>
    <property type="match status" value="1"/>
</dbReference>
<dbReference type="InterPro" id="IPR035298">
    <property type="entry name" value="PSMD13"/>
</dbReference>
<dbReference type="PROSITE" id="PS50250">
    <property type="entry name" value="PCI"/>
    <property type="match status" value="1"/>
</dbReference>
<dbReference type="SMART" id="SM00088">
    <property type="entry name" value="PINT"/>
    <property type="match status" value="1"/>
</dbReference>
<keyword evidence="4" id="KW-1185">Reference proteome</keyword>
<dbReference type="InterPro" id="IPR036390">
    <property type="entry name" value="WH_DNA-bd_sf"/>
</dbReference>
<dbReference type="GO" id="GO:0005198">
    <property type="term" value="F:structural molecule activity"/>
    <property type="evidence" value="ECO:0007669"/>
    <property type="project" value="TreeGrafter"/>
</dbReference>
<dbReference type="PANTHER" id="PTHR10539">
    <property type="entry name" value="26S PROTEASOME NON-ATPASE REGULATORY SUBUNIT 13"/>
    <property type="match status" value="1"/>
</dbReference>
<comment type="caution">
    <text evidence="3">The sequence shown here is derived from an EMBL/GenBank/DDBJ whole genome shotgun (WGS) entry which is preliminary data.</text>
</comment>
<dbReference type="GO" id="GO:0008541">
    <property type="term" value="C:proteasome regulatory particle, lid subcomplex"/>
    <property type="evidence" value="ECO:0007669"/>
    <property type="project" value="TreeGrafter"/>
</dbReference>
<evidence type="ECO:0000256" key="1">
    <source>
        <dbReference type="ARBA" id="ARBA00006207"/>
    </source>
</evidence>
<accession>A0A163DU94</accession>
<dbReference type="Proteomes" id="UP000076837">
    <property type="component" value="Unassembled WGS sequence"/>
</dbReference>
<dbReference type="PANTHER" id="PTHR10539:SF0">
    <property type="entry name" value="26S PROTEASOME NON-ATPASE REGULATORY SUBUNIT 13"/>
    <property type="match status" value="1"/>
</dbReference>
<dbReference type="STRING" id="5454.A0A163DU94"/>
<dbReference type="AlphaFoldDB" id="A0A163DU94"/>
<proteinExistence type="inferred from homology"/>
<comment type="similarity">
    <text evidence="1">Belongs to the proteasome subunit S11 family.</text>
</comment>
<gene>
    <name evidence="3" type="ORF">ST47_g5467</name>
</gene>
<evidence type="ECO:0000313" key="3">
    <source>
        <dbReference type="EMBL" id="KZM23356.1"/>
    </source>
</evidence>
<dbReference type="InterPro" id="IPR040798">
    <property type="entry name" value="Rpn9_C"/>
</dbReference>
<dbReference type="GO" id="GO:0005634">
    <property type="term" value="C:nucleus"/>
    <property type="evidence" value="ECO:0007669"/>
    <property type="project" value="TreeGrafter"/>
</dbReference>
<evidence type="ECO:0000313" key="4">
    <source>
        <dbReference type="Proteomes" id="UP000076837"/>
    </source>
</evidence>
<dbReference type="EMBL" id="JYNV01000197">
    <property type="protein sequence ID" value="KZM23356.1"/>
    <property type="molecule type" value="Genomic_DNA"/>
</dbReference>
<dbReference type="InterPro" id="IPR000717">
    <property type="entry name" value="PCI_dom"/>
</dbReference>
<sequence length="400" mass="45781">MAMDTDTIPNLLGDARDQAPEELQEYFIAFEDYWERKLWHELTDKLIDFFEHPESAKQRIPFFETFIKSFANKINQLKLVTLGLSAATQFKGRSWGTHCTRTTTLTSTDDKERLKFVNDLAESVNKPASQDAYVYATVAAASIQLRLRDEEGAKKKLDECEQILDNFDSVETVVHASFYRASAEYYKSKHEFAAYYKNALLFLACVDLADLELRERQSRAYDLSIAALVSDSIYNFGELLLHPILDSLVNTPHAWLRDLLFAFNRGDLSAYDVLSGNISKVPLLKEHQTFLYQKISLAALTETIFRRPPHDRAMTFTEISQETKVQPKEIEHLIMKALSLGLVKGQIDQVAEIARINWVQPKVLDMKQIESMRGRLKEWDASVNQLGNWIEGVGKDVWAA</sequence>
<organism evidence="3 4">
    <name type="scientific">Didymella rabiei</name>
    <name type="common">Chickpea ascochyta blight fungus</name>
    <name type="synonym">Mycosphaerella rabiei</name>
    <dbReference type="NCBI Taxonomy" id="5454"/>
    <lineage>
        <taxon>Eukaryota</taxon>
        <taxon>Fungi</taxon>
        <taxon>Dikarya</taxon>
        <taxon>Ascomycota</taxon>
        <taxon>Pezizomycotina</taxon>
        <taxon>Dothideomycetes</taxon>
        <taxon>Pleosporomycetidae</taxon>
        <taxon>Pleosporales</taxon>
        <taxon>Pleosporineae</taxon>
        <taxon>Didymellaceae</taxon>
        <taxon>Ascochyta</taxon>
    </lineage>
</organism>
<protein>
    <submittedName>
        <fullName evidence="3">Uncharacterized protein</fullName>
    </submittedName>
</protein>
<dbReference type="Pfam" id="PF18261">
    <property type="entry name" value="Rpn9_C"/>
    <property type="match status" value="1"/>
</dbReference>
<dbReference type="OrthoDB" id="1093at2759"/>
<dbReference type="InterPro" id="IPR054179">
    <property type="entry name" value="PSD13_N"/>
</dbReference>
<dbReference type="GO" id="GO:0005829">
    <property type="term" value="C:cytosol"/>
    <property type="evidence" value="ECO:0007669"/>
    <property type="project" value="TreeGrafter"/>
</dbReference>
<dbReference type="GO" id="GO:0006511">
    <property type="term" value="P:ubiquitin-dependent protein catabolic process"/>
    <property type="evidence" value="ECO:0007669"/>
    <property type="project" value="TreeGrafter"/>
</dbReference>
<name>A0A163DU94_DIDRA</name>
<reference evidence="3 4" key="1">
    <citation type="journal article" date="2016" name="Sci. Rep.">
        <title>Draft genome sequencing and secretome analysis of fungal phytopathogen Ascochyta rabiei provides insight into the necrotrophic effector repertoire.</title>
        <authorList>
            <person name="Verma S."/>
            <person name="Gazara R.K."/>
            <person name="Nizam S."/>
            <person name="Parween S."/>
            <person name="Chattopadhyay D."/>
            <person name="Verma P.K."/>
        </authorList>
    </citation>
    <scope>NUCLEOTIDE SEQUENCE [LARGE SCALE GENOMIC DNA]</scope>
    <source>
        <strain evidence="3 4">ArDII</strain>
    </source>
</reference>
<dbReference type="SUPFAM" id="SSF46785">
    <property type="entry name" value="Winged helix' DNA-binding domain"/>
    <property type="match status" value="1"/>
</dbReference>